<accession>A0A2N9I0A2</accession>
<evidence type="ECO:0000313" key="1">
    <source>
        <dbReference type="EMBL" id="SPD17410.1"/>
    </source>
</evidence>
<name>A0A2N9I0A2_FAGSY</name>
<dbReference type="EMBL" id="OIVN01004445">
    <property type="protein sequence ID" value="SPD17410.1"/>
    <property type="molecule type" value="Genomic_DNA"/>
</dbReference>
<organism evidence="1">
    <name type="scientific">Fagus sylvatica</name>
    <name type="common">Beechnut</name>
    <dbReference type="NCBI Taxonomy" id="28930"/>
    <lineage>
        <taxon>Eukaryota</taxon>
        <taxon>Viridiplantae</taxon>
        <taxon>Streptophyta</taxon>
        <taxon>Embryophyta</taxon>
        <taxon>Tracheophyta</taxon>
        <taxon>Spermatophyta</taxon>
        <taxon>Magnoliopsida</taxon>
        <taxon>eudicotyledons</taxon>
        <taxon>Gunneridae</taxon>
        <taxon>Pentapetalae</taxon>
        <taxon>rosids</taxon>
        <taxon>fabids</taxon>
        <taxon>Fagales</taxon>
        <taxon>Fagaceae</taxon>
        <taxon>Fagus</taxon>
    </lineage>
</organism>
<proteinExistence type="predicted"/>
<protein>
    <submittedName>
        <fullName evidence="1">Uncharacterized protein</fullName>
    </submittedName>
</protein>
<reference evidence="1" key="1">
    <citation type="submission" date="2018-02" db="EMBL/GenBank/DDBJ databases">
        <authorList>
            <person name="Cohen D.B."/>
            <person name="Kent A.D."/>
        </authorList>
    </citation>
    <scope>NUCLEOTIDE SEQUENCE</scope>
</reference>
<dbReference type="AlphaFoldDB" id="A0A2N9I0A2"/>
<gene>
    <name evidence="1" type="ORF">FSB_LOCUS45292</name>
</gene>
<sequence>MGQWGLRFITDVGLAGVMELSWGVVQWPASLAGWLAGGEDES</sequence>